<sequence length="32" mass="3636">MTCLLRNKENEALLNEYEGILGSREAAYYALS</sequence>
<dbReference type="EMBL" id="BK059093">
    <property type="protein sequence ID" value="DAE29230.1"/>
    <property type="molecule type" value="Genomic_DNA"/>
</dbReference>
<reference evidence="1" key="1">
    <citation type="journal article" date="2021" name="Proc. Natl. Acad. Sci. U.S.A.">
        <title>A Catalog of Tens of Thousands of Viruses from Human Metagenomes Reveals Hidden Associations with Chronic Diseases.</title>
        <authorList>
            <person name="Tisza M.J."/>
            <person name="Buck C.B."/>
        </authorList>
    </citation>
    <scope>NUCLEOTIDE SEQUENCE</scope>
    <source>
        <strain evidence="1">Ctx9V1</strain>
    </source>
</reference>
<organism evidence="1">
    <name type="scientific">virus sp. ctx9V1</name>
    <dbReference type="NCBI Taxonomy" id="2828001"/>
    <lineage>
        <taxon>Viruses</taxon>
    </lineage>
</organism>
<protein>
    <submittedName>
        <fullName evidence="1">Uncharacterized protein</fullName>
    </submittedName>
</protein>
<evidence type="ECO:0000313" key="1">
    <source>
        <dbReference type="EMBL" id="DAE29230.1"/>
    </source>
</evidence>
<accession>A0A8S5RCT1</accession>
<name>A0A8S5RCT1_9VIRU</name>
<proteinExistence type="predicted"/>